<evidence type="ECO:0000259" key="1">
    <source>
        <dbReference type="SMART" id="SM00587"/>
    </source>
</evidence>
<keyword evidence="2" id="KW-0418">Kinase</keyword>
<dbReference type="InterPro" id="IPR004119">
    <property type="entry name" value="EcKL"/>
</dbReference>
<keyword evidence="2" id="KW-0808">Transferase</keyword>
<sequence>MANEIEKFSQLIQPKLKNGQRFVSAKSDKLLASGENYGSVMLRIEILIQNENGGTEILHCVAKTPPAPGLTWYIFDTKLTFKIEMIFYNTVVPILNEFGRSKGVEDLINFVPKYINGRISKDPTSNVVDKDAVILLENLVAEGYTTGNRFVGFDKETSELLLRDLAILHASTIAFRRSRPQDFKDKILSHLIRKFQITLKEEHIEEISDFATKFIKLNENCQPHLHKIEEALRKLHSKDYQTRINELYATIVHHDYWVNNTLIKYRNGAPIQNKMVDFQVIDYHSLANDVTFFLYSSVELSVLQDHIDELYRLYYEKFIETLCKLQSNISEYNFAAFMEECGTIAKEVQFGHLIFLLIPILTLKGKARNLNEMQHCSIIPKGEDTIHENYHKRLQFILLDLVTRKWI</sequence>
<dbReference type="SUPFAM" id="SSF56112">
    <property type="entry name" value="Protein kinase-like (PK-like)"/>
    <property type="match status" value="1"/>
</dbReference>
<comment type="caution">
    <text evidence="2">The sequence shown here is derived from an EMBL/GenBank/DDBJ whole genome shotgun (WGS) entry which is preliminary data.</text>
</comment>
<dbReference type="Pfam" id="PF02958">
    <property type="entry name" value="EcKL"/>
    <property type="match status" value="1"/>
</dbReference>
<dbReference type="AlphaFoldDB" id="A0AAW1JHQ3"/>
<organism evidence="2 3">
    <name type="scientific">Popillia japonica</name>
    <name type="common">Japanese beetle</name>
    <dbReference type="NCBI Taxonomy" id="7064"/>
    <lineage>
        <taxon>Eukaryota</taxon>
        <taxon>Metazoa</taxon>
        <taxon>Ecdysozoa</taxon>
        <taxon>Arthropoda</taxon>
        <taxon>Hexapoda</taxon>
        <taxon>Insecta</taxon>
        <taxon>Pterygota</taxon>
        <taxon>Neoptera</taxon>
        <taxon>Endopterygota</taxon>
        <taxon>Coleoptera</taxon>
        <taxon>Polyphaga</taxon>
        <taxon>Scarabaeiformia</taxon>
        <taxon>Scarabaeidae</taxon>
        <taxon>Rutelinae</taxon>
        <taxon>Popillia</taxon>
    </lineage>
</organism>
<feature type="domain" description="CHK kinase-like" evidence="1">
    <location>
        <begin position="134"/>
        <end position="324"/>
    </location>
</feature>
<dbReference type="EMBL" id="JASPKY010000385">
    <property type="protein sequence ID" value="KAK9702705.1"/>
    <property type="molecule type" value="Genomic_DNA"/>
</dbReference>
<dbReference type="InterPro" id="IPR011009">
    <property type="entry name" value="Kinase-like_dom_sf"/>
</dbReference>
<dbReference type="InterPro" id="IPR015897">
    <property type="entry name" value="CHK_kinase-like"/>
</dbReference>
<dbReference type="SMART" id="SM00587">
    <property type="entry name" value="CHK"/>
    <property type="match status" value="1"/>
</dbReference>
<protein>
    <submittedName>
        <fullName evidence="2">Ecdysteroid kinase-like family</fullName>
    </submittedName>
</protein>
<dbReference type="GO" id="GO:0016301">
    <property type="term" value="F:kinase activity"/>
    <property type="evidence" value="ECO:0007669"/>
    <property type="project" value="UniProtKB-KW"/>
</dbReference>
<dbReference type="Proteomes" id="UP001458880">
    <property type="component" value="Unassembled WGS sequence"/>
</dbReference>
<name>A0AAW1JHQ3_POPJA</name>
<gene>
    <name evidence="2" type="ORF">QE152_g29761</name>
</gene>
<evidence type="ECO:0000313" key="2">
    <source>
        <dbReference type="EMBL" id="KAK9702705.1"/>
    </source>
</evidence>
<accession>A0AAW1JHQ3</accession>
<evidence type="ECO:0000313" key="3">
    <source>
        <dbReference type="Proteomes" id="UP001458880"/>
    </source>
</evidence>
<dbReference type="PANTHER" id="PTHR11012:SF55">
    <property type="entry name" value="BHLH DOMAIN-CONTAINING PROTEIN"/>
    <property type="match status" value="1"/>
</dbReference>
<reference evidence="2 3" key="1">
    <citation type="journal article" date="2024" name="BMC Genomics">
        <title>De novo assembly and annotation of Popillia japonica's genome with initial clues to its potential as an invasive pest.</title>
        <authorList>
            <person name="Cucini C."/>
            <person name="Boschi S."/>
            <person name="Funari R."/>
            <person name="Cardaioli E."/>
            <person name="Iannotti N."/>
            <person name="Marturano G."/>
            <person name="Paoli F."/>
            <person name="Bruttini M."/>
            <person name="Carapelli A."/>
            <person name="Frati F."/>
            <person name="Nardi F."/>
        </authorList>
    </citation>
    <scope>NUCLEOTIDE SEQUENCE [LARGE SCALE GENOMIC DNA]</scope>
    <source>
        <strain evidence="2">DMR45628</strain>
    </source>
</reference>
<proteinExistence type="predicted"/>
<keyword evidence="3" id="KW-1185">Reference proteome</keyword>
<dbReference type="PANTHER" id="PTHR11012">
    <property type="entry name" value="PROTEIN KINASE-LIKE DOMAIN-CONTAINING"/>
    <property type="match status" value="1"/>
</dbReference>